<dbReference type="InterPro" id="IPR027417">
    <property type="entry name" value="P-loop_NTPase"/>
</dbReference>
<dbReference type="InterPro" id="IPR002611">
    <property type="entry name" value="IstB_ATP-bd"/>
</dbReference>
<dbReference type="SUPFAM" id="SSF52540">
    <property type="entry name" value="P-loop containing nucleoside triphosphate hydrolases"/>
    <property type="match status" value="1"/>
</dbReference>
<reference evidence="3 4" key="1">
    <citation type="submission" date="2021-10" db="EMBL/GenBank/DDBJ databases">
        <title>Streptomyces gossypii sp. nov., isolated from soil collected from cotton field.</title>
        <authorList>
            <person name="Ge X."/>
            <person name="Chen X."/>
            <person name="Liu W."/>
        </authorList>
    </citation>
    <scope>NUCLEOTIDE SEQUENCE [LARGE SCALE GENOMIC DNA]</scope>
    <source>
        <strain evidence="3 4">N2-109</strain>
    </source>
</reference>
<dbReference type="EMBL" id="JAJAGO010000001">
    <property type="protein sequence ID" value="MCT2588466.1"/>
    <property type="molecule type" value="Genomic_DNA"/>
</dbReference>
<dbReference type="Gene3D" id="3.40.50.300">
    <property type="entry name" value="P-loop containing nucleotide triphosphate hydrolases"/>
    <property type="match status" value="1"/>
</dbReference>
<evidence type="ECO:0000313" key="4">
    <source>
        <dbReference type="Proteomes" id="UP001156389"/>
    </source>
</evidence>
<keyword evidence="4" id="KW-1185">Reference proteome</keyword>
<keyword evidence="3" id="KW-0547">Nucleotide-binding</keyword>
<feature type="region of interest" description="Disordered" evidence="1">
    <location>
        <begin position="127"/>
        <end position="179"/>
    </location>
</feature>
<name>A0ABT2JL02_9ACTN</name>
<evidence type="ECO:0000313" key="3">
    <source>
        <dbReference type="EMBL" id="MCT2588466.1"/>
    </source>
</evidence>
<dbReference type="Pfam" id="PF01695">
    <property type="entry name" value="IstB_IS21"/>
    <property type="match status" value="1"/>
</dbReference>
<dbReference type="Proteomes" id="UP001156389">
    <property type="component" value="Unassembled WGS sequence"/>
</dbReference>
<feature type="domain" description="IstB-like ATP-binding" evidence="2">
    <location>
        <begin position="36"/>
        <end position="132"/>
    </location>
</feature>
<feature type="region of interest" description="Disordered" evidence="1">
    <location>
        <begin position="1"/>
        <end position="55"/>
    </location>
</feature>
<dbReference type="GO" id="GO:0005524">
    <property type="term" value="F:ATP binding"/>
    <property type="evidence" value="ECO:0007669"/>
    <property type="project" value="UniProtKB-KW"/>
</dbReference>
<sequence length="179" mass="18687">MGGAARTRRTGAAEGAGTEHENRATEPQSHRATGPQGHRATGKSHPTEGLAQTTAGKDLRVSWFTLETLSTAVGKSKADGPTARTLARICRAGLIVIDDTGLLPADGDAAEAFYRITDAAYERHSIAATSNIHPPGSGTITPKPLAGTRPPHAPRPPRDHHGRLASPRRGPRRPGSGPP</sequence>
<keyword evidence="3" id="KW-0067">ATP-binding</keyword>
<dbReference type="RefSeq" id="WP_375546631.1">
    <property type="nucleotide sequence ID" value="NZ_JAJAGO010000001.1"/>
</dbReference>
<accession>A0ABT2JL02</accession>
<evidence type="ECO:0000259" key="2">
    <source>
        <dbReference type="Pfam" id="PF01695"/>
    </source>
</evidence>
<gene>
    <name evidence="3" type="ORF">LHJ74_00645</name>
</gene>
<comment type="caution">
    <text evidence="3">The sequence shown here is derived from an EMBL/GenBank/DDBJ whole genome shotgun (WGS) entry which is preliminary data.</text>
</comment>
<proteinExistence type="predicted"/>
<organism evidence="3 4">
    <name type="scientific">Streptomyces gossypii</name>
    <dbReference type="NCBI Taxonomy" id="2883101"/>
    <lineage>
        <taxon>Bacteria</taxon>
        <taxon>Bacillati</taxon>
        <taxon>Actinomycetota</taxon>
        <taxon>Actinomycetes</taxon>
        <taxon>Kitasatosporales</taxon>
        <taxon>Streptomycetaceae</taxon>
        <taxon>Streptomyces</taxon>
    </lineage>
</organism>
<evidence type="ECO:0000256" key="1">
    <source>
        <dbReference type="SAM" id="MobiDB-lite"/>
    </source>
</evidence>
<protein>
    <submittedName>
        <fullName evidence="3">ATP-binding protein</fullName>
    </submittedName>
</protein>